<evidence type="ECO:0000259" key="4">
    <source>
        <dbReference type="SMART" id="SM00477"/>
    </source>
</evidence>
<dbReference type="PANTHER" id="PTHR13966:SF5">
    <property type="entry name" value="ENDONUCLEASE G, MITOCHONDRIAL"/>
    <property type="match status" value="1"/>
</dbReference>
<gene>
    <name evidence="6" type="ORF">FA047_05240</name>
</gene>
<dbReference type="SMART" id="SM00477">
    <property type="entry name" value="NUC"/>
    <property type="match status" value="1"/>
</dbReference>
<dbReference type="CDD" id="cd00091">
    <property type="entry name" value="NUC"/>
    <property type="match status" value="1"/>
</dbReference>
<feature type="active site" description="Proton acceptor" evidence="1">
    <location>
        <position position="311"/>
    </location>
</feature>
<sequence length="471" mass="49997">MIKKLLICGSLALVLAGCSKKTTQELKPTVKEPVALPAVYNITEDFENTPAKGAYASAVVKMPTGSWTLDDALVGNLTADLKNGLKSIRLRTGKLTMNFDVSGISKLYIKHGKYGSDGASTWKLMISTDGGTSFTQLGADISEDNTALKLDSFAITATTKVRFQIQKEGTTRINLDDITFKGTGDPGILTPTPDPDPTDPDPGSPPTGTRGVIAGTDAQPVAGDNSNALFGNPSNANSVSLDNLLIDQSYYVQSYSSTRGTPNWVSWHLDASNFTGATDRLDNFAGFNGLPQSVFVVQSNSYSGSGFDRGHNVPSADRTSSTNANSATFLMTNMIPQAPQNNQQTWNNLEGYLRTKVLEGNEVYIIMGSYGTGGVGSKGSASTIANGKVTVPANVWKIAVIIPTGNDDVSRVSATTRVIAVNTPNVNTIDSDWKKYRVSVRSIEAATGYNLLSGLPVSIQDIIETKVDAAN</sequence>
<proteinExistence type="predicted"/>
<dbReference type="Gene3D" id="3.40.570.10">
    <property type="entry name" value="Extracellular Endonuclease, subunit A"/>
    <property type="match status" value="1"/>
</dbReference>
<evidence type="ECO:0000256" key="3">
    <source>
        <dbReference type="SAM" id="MobiDB-lite"/>
    </source>
</evidence>
<evidence type="ECO:0000313" key="7">
    <source>
        <dbReference type="Proteomes" id="UP000307244"/>
    </source>
</evidence>
<dbReference type="InterPro" id="IPR044929">
    <property type="entry name" value="DNA/RNA_non-sp_Endonuclease_sf"/>
</dbReference>
<dbReference type="PANTHER" id="PTHR13966">
    <property type="entry name" value="ENDONUCLEASE RELATED"/>
    <property type="match status" value="1"/>
</dbReference>
<feature type="compositionally biased region" description="Low complexity" evidence="3">
    <location>
        <begin position="182"/>
        <end position="191"/>
    </location>
</feature>
<evidence type="ECO:0000256" key="2">
    <source>
        <dbReference type="PIRSR" id="PIRSR640255-2"/>
    </source>
</evidence>
<name>A0A4U1CU30_9SPHI</name>
<dbReference type="Proteomes" id="UP000307244">
    <property type="component" value="Unassembled WGS sequence"/>
</dbReference>
<comment type="caution">
    <text evidence="6">The sequence shown here is derived from an EMBL/GenBank/DDBJ whole genome shotgun (WGS) entry which is preliminary data.</text>
</comment>
<organism evidence="6 7">
    <name type="scientific">Pedobacter frigoris</name>
    <dbReference type="NCBI Taxonomy" id="2571272"/>
    <lineage>
        <taxon>Bacteria</taxon>
        <taxon>Pseudomonadati</taxon>
        <taxon>Bacteroidota</taxon>
        <taxon>Sphingobacteriia</taxon>
        <taxon>Sphingobacteriales</taxon>
        <taxon>Sphingobacteriaceae</taxon>
        <taxon>Pedobacter</taxon>
    </lineage>
</organism>
<dbReference type="AlphaFoldDB" id="A0A4U1CU30"/>
<feature type="compositionally biased region" description="Pro residues" evidence="3">
    <location>
        <begin position="192"/>
        <end position="205"/>
    </location>
</feature>
<keyword evidence="7" id="KW-1185">Reference proteome</keyword>
<dbReference type="SMART" id="SM00892">
    <property type="entry name" value="Endonuclease_NS"/>
    <property type="match status" value="1"/>
</dbReference>
<dbReference type="InterPro" id="IPR020821">
    <property type="entry name" value="ENPP1-3/EXOG-like_nuc-like"/>
</dbReference>
<dbReference type="GO" id="GO:0004519">
    <property type="term" value="F:endonuclease activity"/>
    <property type="evidence" value="ECO:0007669"/>
    <property type="project" value="UniProtKB-KW"/>
</dbReference>
<dbReference type="RefSeq" id="WP_136834910.1">
    <property type="nucleotide sequence ID" value="NZ_SWBQ01000001.1"/>
</dbReference>
<dbReference type="GO" id="GO:0016787">
    <property type="term" value="F:hydrolase activity"/>
    <property type="evidence" value="ECO:0007669"/>
    <property type="project" value="InterPro"/>
</dbReference>
<dbReference type="GO" id="GO:0003676">
    <property type="term" value="F:nucleic acid binding"/>
    <property type="evidence" value="ECO:0007669"/>
    <property type="project" value="InterPro"/>
</dbReference>
<accession>A0A4U1CU30</accession>
<feature type="binding site" evidence="2">
    <location>
        <position position="342"/>
    </location>
    <ligand>
        <name>Mg(2+)</name>
        <dbReference type="ChEBI" id="CHEBI:18420"/>
        <note>catalytic</note>
    </ligand>
</feature>
<dbReference type="InterPro" id="IPR044925">
    <property type="entry name" value="His-Me_finger_sf"/>
</dbReference>
<evidence type="ECO:0000256" key="1">
    <source>
        <dbReference type="PIRSR" id="PIRSR640255-1"/>
    </source>
</evidence>
<evidence type="ECO:0000313" key="6">
    <source>
        <dbReference type="EMBL" id="TKC09499.1"/>
    </source>
</evidence>
<dbReference type="EMBL" id="SWBQ01000001">
    <property type="protein sequence ID" value="TKC09499.1"/>
    <property type="molecule type" value="Genomic_DNA"/>
</dbReference>
<keyword evidence="6" id="KW-0255">Endonuclease</keyword>
<feature type="domain" description="DNA/RNA non-specific endonuclease/pyrophosphatase/phosphodiesterase" evidence="5">
    <location>
        <begin position="247"/>
        <end position="458"/>
    </location>
</feature>
<dbReference type="OrthoDB" id="9811262at2"/>
<evidence type="ECO:0000259" key="5">
    <source>
        <dbReference type="SMART" id="SM00892"/>
    </source>
</evidence>
<dbReference type="GO" id="GO:0046872">
    <property type="term" value="F:metal ion binding"/>
    <property type="evidence" value="ECO:0007669"/>
    <property type="project" value="UniProtKB-KW"/>
</dbReference>
<dbReference type="Pfam" id="PF01223">
    <property type="entry name" value="Endonuclease_NS"/>
    <property type="match status" value="1"/>
</dbReference>
<protein>
    <submittedName>
        <fullName evidence="6">DNA/RNA non-specific endonuclease</fullName>
    </submittedName>
</protein>
<dbReference type="PROSITE" id="PS51257">
    <property type="entry name" value="PROKAR_LIPOPROTEIN"/>
    <property type="match status" value="1"/>
</dbReference>
<dbReference type="InterPro" id="IPR040255">
    <property type="entry name" value="Non-specific_endonuclease"/>
</dbReference>
<keyword evidence="6" id="KW-0540">Nuclease</keyword>
<reference evidence="6 7" key="1">
    <citation type="submission" date="2019-04" db="EMBL/GenBank/DDBJ databases">
        <title>Pedobacter sp. RP-3-15 sp. nov., isolated from Arctic soil.</title>
        <authorList>
            <person name="Dahal R.H."/>
            <person name="Kim D.-U."/>
        </authorList>
    </citation>
    <scope>NUCLEOTIDE SEQUENCE [LARGE SCALE GENOMIC DNA]</scope>
    <source>
        <strain evidence="6 7">RP-3-15</strain>
    </source>
</reference>
<feature type="region of interest" description="Disordered" evidence="3">
    <location>
        <begin position="176"/>
        <end position="229"/>
    </location>
</feature>
<feature type="domain" description="ENPP1-3/EXOG-like endonuclease/phosphodiesterase" evidence="4">
    <location>
        <begin position="248"/>
        <end position="458"/>
    </location>
</feature>
<keyword evidence="6" id="KW-0378">Hydrolase</keyword>
<dbReference type="InterPro" id="IPR001604">
    <property type="entry name" value="Endo_G_ENPP1-like_dom"/>
</dbReference>
<dbReference type="SUPFAM" id="SSF54060">
    <property type="entry name" value="His-Me finger endonucleases"/>
    <property type="match status" value="1"/>
</dbReference>
<keyword evidence="2" id="KW-0479">Metal-binding</keyword>